<name>A0A401GP69_9APHY</name>
<gene>
    <name evidence="1" type="ORF">SCP_0510610</name>
</gene>
<dbReference type="EMBL" id="BFAD01000005">
    <property type="protein sequence ID" value="GBE84002.1"/>
    <property type="molecule type" value="Genomic_DNA"/>
</dbReference>
<dbReference type="Proteomes" id="UP000287166">
    <property type="component" value="Unassembled WGS sequence"/>
</dbReference>
<organism evidence="1 2">
    <name type="scientific">Sparassis crispa</name>
    <dbReference type="NCBI Taxonomy" id="139825"/>
    <lineage>
        <taxon>Eukaryota</taxon>
        <taxon>Fungi</taxon>
        <taxon>Dikarya</taxon>
        <taxon>Basidiomycota</taxon>
        <taxon>Agaricomycotina</taxon>
        <taxon>Agaricomycetes</taxon>
        <taxon>Polyporales</taxon>
        <taxon>Sparassidaceae</taxon>
        <taxon>Sparassis</taxon>
    </lineage>
</organism>
<protein>
    <submittedName>
        <fullName evidence="1">Uncharacterized protein</fullName>
    </submittedName>
</protein>
<comment type="caution">
    <text evidence="1">The sequence shown here is derived from an EMBL/GenBank/DDBJ whole genome shotgun (WGS) entry which is preliminary data.</text>
</comment>
<dbReference type="AlphaFoldDB" id="A0A401GP69"/>
<accession>A0A401GP69</accession>
<evidence type="ECO:0000313" key="1">
    <source>
        <dbReference type="EMBL" id="GBE84002.1"/>
    </source>
</evidence>
<proteinExistence type="predicted"/>
<dbReference type="InParanoid" id="A0A401GP69"/>
<dbReference type="RefSeq" id="XP_027614915.1">
    <property type="nucleotide sequence ID" value="XM_027759114.1"/>
</dbReference>
<sequence length="76" mass="8091">MGIGFVEAEMSKGIVCQAEKCFTNISNTWNYKSLTDIEKSVNDGPTSSVATIKFTIEEQACGGVGTGSAHEIMKQA</sequence>
<dbReference type="GeneID" id="38780919"/>
<keyword evidence="2" id="KW-1185">Reference proteome</keyword>
<reference evidence="1 2" key="1">
    <citation type="journal article" date="2018" name="Sci. Rep.">
        <title>Genome sequence of the cauliflower mushroom Sparassis crispa (Hanabiratake) and its association with beneficial usage.</title>
        <authorList>
            <person name="Kiyama R."/>
            <person name="Furutani Y."/>
            <person name="Kawaguchi K."/>
            <person name="Nakanishi T."/>
        </authorList>
    </citation>
    <scope>NUCLEOTIDE SEQUENCE [LARGE SCALE GENOMIC DNA]</scope>
</reference>
<evidence type="ECO:0000313" key="2">
    <source>
        <dbReference type="Proteomes" id="UP000287166"/>
    </source>
</evidence>